<dbReference type="OrthoDB" id="1632098at2"/>
<dbReference type="AlphaFoldDB" id="A0A7X3BVK2"/>
<feature type="chain" id="PRO_5031161705" evidence="2">
    <location>
        <begin position="26"/>
        <end position="325"/>
    </location>
</feature>
<dbReference type="EMBL" id="WNBM01000003">
    <property type="protein sequence ID" value="MTT75914.1"/>
    <property type="molecule type" value="Genomic_DNA"/>
</dbReference>
<dbReference type="Proteomes" id="UP000484547">
    <property type="component" value="Unassembled WGS sequence"/>
</dbReference>
<dbReference type="PANTHER" id="PTHR30535">
    <property type="entry name" value="VITAMIN B12-BINDING PROTEIN"/>
    <property type="match status" value="1"/>
</dbReference>
<reference evidence="6 7" key="1">
    <citation type="journal article" date="2019" name="Nat. Med.">
        <title>A library of human gut bacterial isolates paired with longitudinal multiomics data enables mechanistic microbiome research.</title>
        <authorList>
            <person name="Poyet M."/>
            <person name="Groussin M."/>
            <person name="Gibbons S.M."/>
            <person name="Avila-Pacheco J."/>
            <person name="Jiang X."/>
            <person name="Kearney S.M."/>
            <person name="Perrotta A.R."/>
            <person name="Berdy B."/>
            <person name="Zhao S."/>
            <person name="Lieberman T.D."/>
            <person name="Swanson P.K."/>
            <person name="Smith M."/>
            <person name="Roesemann S."/>
            <person name="Alexander J.E."/>
            <person name="Rich S.A."/>
            <person name="Livny J."/>
            <person name="Vlamakis H."/>
            <person name="Clish C."/>
            <person name="Bullock K."/>
            <person name="Deik A."/>
            <person name="Scott J."/>
            <person name="Pierce K.A."/>
            <person name="Xavier R.J."/>
            <person name="Alm E.J."/>
        </authorList>
    </citation>
    <scope>NUCLEOTIDE SEQUENCE [LARGE SCALE GENOMIC DNA]</scope>
    <source>
        <strain evidence="4 7">BIOML-A13</strain>
        <strain evidence="5 6">BIOML-A3</strain>
    </source>
</reference>
<keyword evidence="6" id="KW-1185">Reference proteome</keyword>
<evidence type="ECO:0000259" key="3">
    <source>
        <dbReference type="PROSITE" id="PS50983"/>
    </source>
</evidence>
<protein>
    <submittedName>
        <fullName evidence="4">ABC transporter substrate-binding protein</fullName>
    </submittedName>
</protein>
<organism evidence="4 7">
    <name type="scientific">Phascolarctobacterium faecium</name>
    <dbReference type="NCBI Taxonomy" id="33025"/>
    <lineage>
        <taxon>Bacteria</taxon>
        <taxon>Bacillati</taxon>
        <taxon>Bacillota</taxon>
        <taxon>Negativicutes</taxon>
        <taxon>Acidaminococcales</taxon>
        <taxon>Acidaminococcaceae</taxon>
        <taxon>Phascolarctobacterium</taxon>
    </lineage>
</organism>
<evidence type="ECO:0000256" key="2">
    <source>
        <dbReference type="SAM" id="SignalP"/>
    </source>
</evidence>
<dbReference type="Gene3D" id="3.40.50.1980">
    <property type="entry name" value="Nitrogenase molybdenum iron protein domain"/>
    <property type="match status" value="2"/>
</dbReference>
<evidence type="ECO:0000313" key="6">
    <source>
        <dbReference type="Proteomes" id="UP000443070"/>
    </source>
</evidence>
<dbReference type="SUPFAM" id="SSF53807">
    <property type="entry name" value="Helical backbone' metal receptor"/>
    <property type="match status" value="1"/>
</dbReference>
<dbReference type="Proteomes" id="UP000443070">
    <property type="component" value="Unassembled WGS sequence"/>
</dbReference>
<gene>
    <name evidence="4" type="ORF">GMD11_06515</name>
    <name evidence="5" type="ORF">GMD18_06160</name>
</gene>
<evidence type="ECO:0000256" key="1">
    <source>
        <dbReference type="ARBA" id="ARBA00008814"/>
    </source>
</evidence>
<dbReference type="RefSeq" id="WP_155163942.1">
    <property type="nucleotide sequence ID" value="NZ_DBFCBI010000071.1"/>
</dbReference>
<feature type="domain" description="Fe/B12 periplasmic-binding" evidence="3">
    <location>
        <begin position="61"/>
        <end position="323"/>
    </location>
</feature>
<dbReference type="PANTHER" id="PTHR30535:SF34">
    <property type="entry name" value="MOLYBDATE-BINDING PROTEIN MOLA"/>
    <property type="match status" value="1"/>
</dbReference>
<comment type="caution">
    <text evidence="4">The sequence shown here is derived from an EMBL/GenBank/DDBJ whole genome shotgun (WGS) entry which is preliminary data.</text>
</comment>
<comment type="similarity">
    <text evidence="1">Belongs to the bacterial solute-binding protein 8 family.</text>
</comment>
<dbReference type="InterPro" id="IPR050902">
    <property type="entry name" value="ABC_Transporter_SBP"/>
</dbReference>
<dbReference type="Pfam" id="PF01497">
    <property type="entry name" value="Peripla_BP_2"/>
    <property type="match status" value="1"/>
</dbReference>
<evidence type="ECO:0000313" key="5">
    <source>
        <dbReference type="EMBL" id="MTU03976.1"/>
    </source>
</evidence>
<dbReference type="EMBL" id="WNBW01000003">
    <property type="protein sequence ID" value="MTU03976.1"/>
    <property type="molecule type" value="Genomic_DNA"/>
</dbReference>
<dbReference type="GO" id="GO:0071281">
    <property type="term" value="P:cellular response to iron ion"/>
    <property type="evidence" value="ECO:0007669"/>
    <property type="project" value="TreeGrafter"/>
</dbReference>
<name>A0A7X3BVK2_9FIRM</name>
<accession>A0A7X3BVK2</accession>
<dbReference type="PROSITE" id="PS50983">
    <property type="entry name" value="FE_B12_PBP"/>
    <property type="match status" value="1"/>
</dbReference>
<sequence length="325" mass="35783">MIAKCRYLLKAAVLVVSTAAVLFMAGCGKPPEIETPASGRGGYSVVDATKTRLDFEHKPQRIVSLGLSADEVLLDMVEPDRIAALTYLADDAGISPAADKAVRVKGRVQSGSLESVLAQKPDLVLVPNWTDFNFVELLRGAGVNVYVYKTPTTVKEIKQTICELSNVVDERVAGGKIVAGMEKELAFVRARVGNIAPEEHISVMALSYMGPFGAKGTTFADICNYAEVKNVVAEYDLPPNAAFSEETLIRLNPDLLVIPSWKYDNEQDPSKMREEILQNRAYQSVNAVKNKRVVQLRDTYLYSTTHYIVYAIRDLAEAAYPEKFN</sequence>
<feature type="signal peptide" evidence="2">
    <location>
        <begin position="1"/>
        <end position="25"/>
    </location>
</feature>
<proteinExistence type="inferred from homology"/>
<dbReference type="InterPro" id="IPR002491">
    <property type="entry name" value="ABC_transptr_periplasmic_BD"/>
</dbReference>
<evidence type="ECO:0000313" key="7">
    <source>
        <dbReference type="Proteomes" id="UP000484547"/>
    </source>
</evidence>
<evidence type="ECO:0000313" key="4">
    <source>
        <dbReference type="EMBL" id="MTT75914.1"/>
    </source>
</evidence>
<keyword evidence="2" id="KW-0732">Signal</keyword>
<dbReference type="PROSITE" id="PS51257">
    <property type="entry name" value="PROKAR_LIPOPROTEIN"/>
    <property type="match status" value="1"/>
</dbReference>